<keyword evidence="2" id="KW-0436">Ligase</keyword>
<dbReference type="Proteomes" id="UP000001593">
    <property type="component" value="Unassembled WGS sequence"/>
</dbReference>
<proteinExistence type="inferred from homology"/>
<dbReference type="InParanoid" id="A7RI11"/>
<feature type="domain" description="AMP-dependent synthetase/ligase" evidence="3">
    <location>
        <begin position="5"/>
        <end position="402"/>
    </location>
</feature>
<dbReference type="STRING" id="45351.A7RI11"/>
<dbReference type="Gene3D" id="3.40.50.12780">
    <property type="entry name" value="N-terminal domain of ligase-like"/>
    <property type="match status" value="1"/>
</dbReference>
<name>A7RI11_NEMVE</name>
<evidence type="ECO:0008006" key="7">
    <source>
        <dbReference type="Google" id="ProtNLM"/>
    </source>
</evidence>
<evidence type="ECO:0000256" key="2">
    <source>
        <dbReference type="ARBA" id="ARBA00022598"/>
    </source>
</evidence>
<dbReference type="PhylomeDB" id="A7RI11"/>
<dbReference type="GO" id="GO:0006633">
    <property type="term" value="P:fatty acid biosynthetic process"/>
    <property type="evidence" value="ECO:0000318"/>
    <property type="project" value="GO_Central"/>
</dbReference>
<comment type="similarity">
    <text evidence="1">Belongs to the ATP-dependent AMP-binding enzyme family.</text>
</comment>
<dbReference type="SUPFAM" id="SSF56801">
    <property type="entry name" value="Acetyl-CoA synthetase-like"/>
    <property type="match status" value="1"/>
</dbReference>
<dbReference type="eggNOG" id="KOG1176">
    <property type="taxonomic scope" value="Eukaryota"/>
</dbReference>
<evidence type="ECO:0000259" key="4">
    <source>
        <dbReference type="Pfam" id="PF13193"/>
    </source>
</evidence>
<protein>
    <recommendedName>
        <fullName evidence="7">Acyl-CoA synthetase family member 3, mitochondrial</fullName>
    </recommendedName>
</protein>
<dbReference type="Pfam" id="PF13193">
    <property type="entry name" value="AMP-binding_C"/>
    <property type="match status" value="1"/>
</dbReference>
<dbReference type="InterPro" id="IPR000873">
    <property type="entry name" value="AMP-dep_synth/lig_dom"/>
</dbReference>
<dbReference type="EMBL" id="DS469511">
    <property type="protein sequence ID" value="EDO49069.1"/>
    <property type="molecule type" value="Genomic_DNA"/>
</dbReference>
<evidence type="ECO:0000313" key="6">
    <source>
        <dbReference type="Proteomes" id="UP000001593"/>
    </source>
</evidence>
<dbReference type="PANTHER" id="PTHR43201:SF8">
    <property type="entry name" value="ACYL-COA SYNTHETASE FAMILY MEMBER 3"/>
    <property type="match status" value="1"/>
</dbReference>
<dbReference type="OMA" id="KGKWFKT"/>
<dbReference type="InterPro" id="IPR045851">
    <property type="entry name" value="AMP-bd_C_sf"/>
</dbReference>
<dbReference type="FunFam" id="3.40.50.12780:FF:000030">
    <property type="entry name" value="Acyl-CoA synthetase family member 3"/>
    <property type="match status" value="1"/>
</dbReference>
<dbReference type="Gene3D" id="3.30.300.30">
    <property type="match status" value="1"/>
</dbReference>
<gene>
    <name evidence="5" type="ORF">NEMVEDRAFT_v1g82025</name>
</gene>
<dbReference type="GO" id="GO:0005739">
    <property type="term" value="C:mitochondrion"/>
    <property type="evidence" value="ECO:0000318"/>
    <property type="project" value="GO_Central"/>
</dbReference>
<dbReference type="InterPro" id="IPR025110">
    <property type="entry name" value="AMP-bd_C"/>
</dbReference>
<dbReference type="AlphaFoldDB" id="A7RI11"/>
<feature type="non-terminal residue" evidence="5">
    <location>
        <position position="539"/>
    </location>
</feature>
<dbReference type="HOGENOM" id="CLU_000022_59_11_1"/>
<evidence type="ECO:0000256" key="1">
    <source>
        <dbReference type="ARBA" id="ARBA00006432"/>
    </source>
</evidence>
<dbReference type="CDD" id="cd05941">
    <property type="entry name" value="MCS"/>
    <property type="match status" value="1"/>
</dbReference>
<keyword evidence="6" id="KW-1185">Reference proteome</keyword>
<dbReference type="Pfam" id="PF00501">
    <property type="entry name" value="AMP-binding"/>
    <property type="match status" value="1"/>
</dbReference>
<dbReference type="GO" id="GO:0016405">
    <property type="term" value="F:CoA-ligase activity"/>
    <property type="evidence" value="ECO:0000318"/>
    <property type="project" value="GO_Central"/>
</dbReference>
<dbReference type="InterPro" id="IPR042099">
    <property type="entry name" value="ANL_N_sf"/>
</dbReference>
<organism evidence="5 6">
    <name type="scientific">Nematostella vectensis</name>
    <name type="common">Starlet sea anemone</name>
    <dbReference type="NCBI Taxonomy" id="45351"/>
    <lineage>
        <taxon>Eukaryota</taxon>
        <taxon>Metazoa</taxon>
        <taxon>Cnidaria</taxon>
        <taxon>Anthozoa</taxon>
        <taxon>Hexacorallia</taxon>
        <taxon>Actiniaria</taxon>
        <taxon>Edwardsiidae</taxon>
        <taxon>Nematostella</taxon>
    </lineage>
</organism>
<sequence>PLFLRAREHGNKTAVIDQNGKFSYNSLLQLSKDIGDKIRQRCLSEGTDDLKGRRIAFLTGHNVQYVATQWAIWRNGGVAVPLCTSHPLDMLKYYIEDSNSSLLITSDEFNSKVDPLLHQKASVPHLNISNENIQNITYKPISGLYQTSVEKAETSWNERSAMIIYTSGTTGRPKGVLTTHGNISAQITALINAWGWTDDDVILHVLPLHHVHGIINVLACPLWVGATCVMRPRFEADEVWEYFTGSNPQLSVFMAVPTIYNKLISNYKKAKHSEQRKKEIIEKCSSLSLSLRLMVSGSSALPEVDMTVWEEITGHVLLERYGMTEIGMALSNPLNGTRLPNCVGIPLPGVQVRIVSTDENGNQKVKMTIAEGDEQGSRVLDGSKSAEGILHVRGPSVFKGYWNRPEATKESFTEDGWFITGDTARLSDGVYRIIGRPWDIIKSGGYKISALEVERELRQHPDVKDCAVLGIPDPEWGERVAAIVALNDNSALTLEDLRAWGSDHMVRYHIPAALHIVEELPRNVMGKVNKKELYSAYFK</sequence>
<evidence type="ECO:0000313" key="5">
    <source>
        <dbReference type="EMBL" id="EDO49069.1"/>
    </source>
</evidence>
<dbReference type="InterPro" id="IPR020845">
    <property type="entry name" value="AMP-binding_CS"/>
</dbReference>
<reference evidence="5 6" key="1">
    <citation type="journal article" date="2007" name="Science">
        <title>Sea anemone genome reveals ancestral eumetazoan gene repertoire and genomic organization.</title>
        <authorList>
            <person name="Putnam N.H."/>
            <person name="Srivastava M."/>
            <person name="Hellsten U."/>
            <person name="Dirks B."/>
            <person name="Chapman J."/>
            <person name="Salamov A."/>
            <person name="Terry A."/>
            <person name="Shapiro H."/>
            <person name="Lindquist E."/>
            <person name="Kapitonov V.V."/>
            <person name="Jurka J."/>
            <person name="Genikhovich G."/>
            <person name="Grigoriev I.V."/>
            <person name="Lucas S.M."/>
            <person name="Steele R.E."/>
            <person name="Finnerty J.R."/>
            <person name="Technau U."/>
            <person name="Martindale M.Q."/>
            <person name="Rokhsar D.S."/>
        </authorList>
    </citation>
    <scope>NUCLEOTIDE SEQUENCE [LARGE SCALE GENOMIC DNA]</scope>
    <source>
        <strain evidence="6">CH2 X CH6</strain>
    </source>
</reference>
<evidence type="ECO:0000259" key="3">
    <source>
        <dbReference type="Pfam" id="PF00501"/>
    </source>
</evidence>
<feature type="domain" description="AMP-binding enzyme C-terminal" evidence="4">
    <location>
        <begin position="452"/>
        <end position="527"/>
    </location>
</feature>
<accession>A7RI11</accession>
<dbReference type="PANTHER" id="PTHR43201">
    <property type="entry name" value="ACYL-COA SYNTHETASE"/>
    <property type="match status" value="1"/>
</dbReference>
<dbReference type="PROSITE" id="PS00455">
    <property type="entry name" value="AMP_BINDING"/>
    <property type="match status" value="1"/>
</dbReference>